<evidence type="ECO:0000313" key="3">
    <source>
        <dbReference type="Proteomes" id="UP000184073"/>
    </source>
</evidence>
<dbReference type="PANTHER" id="PTHR33112">
    <property type="entry name" value="DOMAIN PROTEIN, PUTATIVE-RELATED"/>
    <property type="match status" value="1"/>
</dbReference>
<feature type="domain" description="Heterokaryon incompatibility" evidence="1">
    <location>
        <begin position="162"/>
        <end position="318"/>
    </location>
</feature>
<dbReference type="VEuPathDB" id="FungiDB:ASPVEDRAFT_32602"/>
<sequence length="718" mass="81745">MGDTESASCQACNDISKAFTKDGHEGNINLGSFEQAKASGCPTHTPLLQAFQDLRDLPDSDEVELMTAKKGRSASLRRAGGGPYWDLVLVKKDNEGHIGTGRILNPDWAEAGSIKQWKDMCIESHGPRCDNPMKVQPVRPVWVIDVQKRCLVPGSGPGCDRYIALSYTIEGEEENPGGFKVDDAEMVETLKTPNMIDSPEISQRLPPIIQHAMYLTSALGEHYLWVDALCSLHGDPVNTDAATQRGLRGAIYANALVTIISTDKDSRSGIPGLQGISSPRNLKQRIIPFGDDKIAIRNTGIFSMGAWGAYHKRGWTYQDYKMSARKLMIVNKELHWECQCSVWHEELTPGTEIDQYIDPRLKVILAGFPDLESLVHTIYSYNDREMSHDEDVIPAISSLLSTMSRSFTGGFLYGLPEMLFERALGWSPYWRFTNLRRRTSSNVHLPSWSWIGWQGMVDVGRHEAMRINPLVSDIQETIPITEWYTSKTPAGSPLRRIRSTWFENRESYKDFTKPLPPGWTRHGLPLPDDTRNVRVPKEPYLYPEGCSEYYFKHPKLTAADEHCDVWYYPFPVPDIEPSTPVSMPEQTPYLHCRTKRATLWARVSQERNTNEVDLLNKSGLHVGKLRLHYEDQLDGFPREGTHDIGKDVELVSIYRSWRRERIFDLEKRCYSSLGDPWESYQVLWVEWKDGVAYRLAGGYVRRESWEELDLEDISLVLG</sequence>
<proteinExistence type="predicted"/>
<evidence type="ECO:0000259" key="1">
    <source>
        <dbReference type="Pfam" id="PF06985"/>
    </source>
</evidence>
<dbReference type="PANTHER" id="PTHR33112:SF12">
    <property type="entry name" value="HETEROKARYON INCOMPATIBILITY DOMAIN-CONTAINING PROTEIN"/>
    <property type="match status" value="1"/>
</dbReference>
<gene>
    <name evidence="2" type="ORF">ASPVEDRAFT_32602</name>
</gene>
<name>A0A1L9PXN3_ASPVE</name>
<dbReference type="Proteomes" id="UP000184073">
    <property type="component" value="Unassembled WGS sequence"/>
</dbReference>
<dbReference type="OrthoDB" id="5135333at2759"/>
<reference evidence="3" key="1">
    <citation type="journal article" date="2017" name="Genome Biol.">
        <title>Comparative genomics reveals high biological diversity and specific adaptations in the industrially and medically important fungal genus Aspergillus.</title>
        <authorList>
            <person name="de Vries R.P."/>
            <person name="Riley R."/>
            <person name="Wiebenga A."/>
            <person name="Aguilar-Osorio G."/>
            <person name="Amillis S."/>
            <person name="Uchima C.A."/>
            <person name="Anderluh G."/>
            <person name="Asadollahi M."/>
            <person name="Askin M."/>
            <person name="Barry K."/>
            <person name="Battaglia E."/>
            <person name="Bayram O."/>
            <person name="Benocci T."/>
            <person name="Braus-Stromeyer S.A."/>
            <person name="Caldana C."/>
            <person name="Canovas D."/>
            <person name="Cerqueira G.C."/>
            <person name="Chen F."/>
            <person name="Chen W."/>
            <person name="Choi C."/>
            <person name="Clum A."/>
            <person name="Dos Santos R.A."/>
            <person name="Damasio A.R."/>
            <person name="Diallinas G."/>
            <person name="Emri T."/>
            <person name="Fekete E."/>
            <person name="Flipphi M."/>
            <person name="Freyberg S."/>
            <person name="Gallo A."/>
            <person name="Gournas C."/>
            <person name="Habgood R."/>
            <person name="Hainaut M."/>
            <person name="Harispe M.L."/>
            <person name="Henrissat B."/>
            <person name="Hilden K.S."/>
            <person name="Hope R."/>
            <person name="Hossain A."/>
            <person name="Karabika E."/>
            <person name="Karaffa L."/>
            <person name="Karanyi Z."/>
            <person name="Krasevec N."/>
            <person name="Kuo A."/>
            <person name="Kusch H."/>
            <person name="LaButti K."/>
            <person name="Lagendijk E.L."/>
            <person name="Lapidus A."/>
            <person name="Levasseur A."/>
            <person name="Lindquist E."/>
            <person name="Lipzen A."/>
            <person name="Logrieco A.F."/>
            <person name="MacCabe A."/>
            <person name="Maekelae M.R."/>
            <person name="Malavazi I."/>
            <person name="Melin P."/>
            <person name="Meyer V."/>
            <person name="Mielnichuk N."/>
            <person name="Miskei M."/>
            <person name="Molnar A.P."/>
            <person name="Mule G."/>
            <person name="Ngan C.Y."/>
            <person name="Orejas M."/>
            <person name="Orosz E."/>
            <person name="Ouedraogo J.P."/>
            <person name="Overkamp K.M."/>
            <person name="Park H.-S."/>
            <person name="Perrone G."/>
            <person name="Piumi F."/>
            <person name="Punt P.J."/>
            <person name="Ram A.F."/>
            <person name="Ramon A."/>
            <person name="Rauscher S."/>
            <person name="Record E."/>
            <person name="Riano-Pachon D.M."/>
            <person name="Robert V."/>
            <person name="Roehrig J."/>
            <person name="Ruller R."/>
            <person name="Salamov A."/>
            <person name="Salih N.S."/>
            <person name="Samson R.A."/>
            <person name="Sandor E."/>
            <person name="Sanguinetti M."/>
            <person name="Schuetze T."/>
            <person name="Sepcic K."/>
            <person name="Shelest E."/>
            <person name="Sherlock G."/>
            <person name="Sophianopoulou V."/>
            <person name="Squina F.M."/>
            <person name="Sun H."/>
            <person name="Susca A."/>
            <person name="Todd R.B."/>
            <person name="Tsang A."/>
            <person name="Unkles S.E."/>
            <person name="van de Wiele N."/>
            <person name="van Rossen-Uffink D."/>
            <person name="Oliveira J.V."/>
            <person name="Vesth T.C."/>
            <person name="Visser J."/>
            <person name="Yu J.-H."/>
            <person name="Zhou M."/>
            <person name="Andersen M.R."/>
            <person name="Archer D.B."/>
            <person name="Baker S.E."/>
            <person name="Benoit I."/>
            <person name="Brakhage A.A."/>
            <person name="Braus G.H."/>
            <person name="Fischer R."/>
            <person name="Frisvad J.C."/>
            <person name="Goldman G.H."/>
            <person name="Houbraken J."/>
            <person name="Oakley B."/>
            <person name="Pocsi I."/>
            <person name="Scazzocchio C."/>
            <person name="Seiboth B."/>
            <person name="vanKuyk P.A."/>
            <person name="Wortman J."/>
            <person name="Dyer P.S."/>
            <person name="Grigoriev I.V."/>
        </authorList>
    </citation>
    <scope>NUCLEOTIDE SEQUENCE [LARGE SCALE GENOMIC DNA]</scope>
    <source>
        <strain evidence="3">CBS 583.65</strain>
    </source>
</reference>
<protein>
    <recommendedName>
        <fullName evidence="1">Heterokaryon incompatibility domain-containing protein</fullName>
    </recommendedName>
</protein>
<accession>A0A1L9PXN3</accession>
<dbReference type="GeneID" id="63726132"/>
<dbReference type="RefSeq" id="XP_040672056.1">
    <property type="nucleotide sequence ID" value="XM_040810621.1"/>
</dbReference>
<dbReference type="EMBL" id="KV878134">
    <property type="protein sequence ID" value="OJJ06294.1"/>
    <property type="molecule type" value="Genomic_DNA"/>
</dbReference>
<evidence type="ECO:0000313" key="2">
    <source>
        <dbReference type="EMBL" id="OJJ06294.1"/>
    </source>
</evidence>
<dbReference type="InterPro" id="IPR010730">
    <property type="entry name" value="HET"/>
</dbReference>
<dbReference type="Pfam" id="PF06985">
    <property type="entry name" value="HET"/>
    <property type="match status" value="1"/>
</dbReference>
<keyword evidence="3" id="KW-1185">Reference proteome</keyword>
<dbReference type="AlphaFoldDB" id="A0A1L9PXN3"/>
<organism evidence="2 3">
    <name type="scientific">Aspergillus versicolor CBS 583.65</name>
    <dbReference type="NCBI Taxonomy" id="1036611"/>
    <lineage>
        <taxon>Eukaryota</taxon>
        <taxon>Fungi</taxon>
        <taxon>Dikarya</taxon>
        <taxon>Ascomycota</taxon>
        <taxon>Pezizomycotina</taxon>
        <taxon>Eurotiomycetes</taxon>
        <taxon>Eurotiomycetidae</taxon>
        <taxon>Eurotiales</taxon>
        <taxon>Aspergillaceae</taxon>
        <taxon>Aspergillus</taxon>
        <taxon>Aspergillus subgen. Nidulantes</taxon>
    </lineage>
</organism>